<evidence type="ECO:0000313" key="3">
    <source>
        <dbReference type="Proteomes" id="UP000034883"/>
    </source>
</evidence>
<reference evidence="2 3" key="1">
    <citation type="submission" date="2015-03" db="EMBL/GenBank/DDBJ databases">
        <title>Genome assembly of Sandaracinus amylolyticus DSM 53668.</title>
        <authorList>
            <person name="Sharma G."/>
            <person name="Subramanian S."/>
        </authorList>
    </citation>
    <scope>NUCLEOTIDE SEQUENCE [LARGE SCALE GENOMIC DNA]</scope>
    <source>
        <strain evidence="2 3">DSM 53668</strain>
    </source>
</reference>
<gene>
    <name evidence="2" type="ORF">DB32_008729</name>
</gene>
<evidence type="ECO:0000313" key="2">
    <source>
        <dbReference type="EMBL" id="AKF11580.1"/>
    </source>
</evidence>
<dbReference type="KEGG" id="samy:DB32_008729"/>
<dbReference type="InterPro" id="IPR036249">
    <property type="entry name" value="Thioredoxin-like_sf"/>
</dbReference>
<proteinExistence type="predicted"/>
<sequence length="192" mass="20295">MIVAALAVAGCGGEEATITPEGAAPVAPSRVEAVAARDEDPARRFCDVSAGFGEGRELALPALEGPSAPTSGWRWINVWATWCPPCVEEMPRIVAWRARLAEEGTPIEPFFVSVDASAEDVATWRAAHPDAPESARLDPTGLPAFFTSLGLDAATSIPIHALVDPTGHVRCVRAGAVAERDYATVRAILRTR</sequence>
<dbReference type="STRING" id="927083.DB32_008729"/>
<dbReference type="EMBL" id="CP011125">
    <property type="protein sequence ID" value="AKF11580.1"/>
    <property type="molecule type" value="Genomic_DNA"/>
</dbReference>
<organism evidence="2 3">
    <name type="scientific">Sandaracinus amylolyticus</name>
    <dbReference type="NCBI Taxonomy" id="927083"/>
    <lineage>
        <taxon>Bacteria</taxon>
        <taxon>Pseudomonadati</taxon>
        <taxon>Myxococcota</taxon>
        <taxon>Polyangia</taxon>
        <taxon>Polyangiales</taxon>
        <taxon>Sandaracinaceae</taxon>
        <taxon>Sandaracinus</taxon>
    </lineage>
</organism>
<dbReference type="CDD" id="cd02966">
    <property type="entry name" value="TlpA_like_family"/>
    <property type="match status" value="1"/>
</dbReference>
<accession>A0A0F6WAI0</accession>
<dbReference type="SUPFAM" id="SSF52833">
    <property type="entry name" value="Thioredoxin-like"/>
    <property type="match status" value="1"/>
</dbReference>
<name>A0A0F6WAI0_9BACT</name>
<evidence type="ECO:0000259" key="1">
    <source>
        <dbReference type="PROSITE" id="PS51352"/>
    </source>
</evidence>
<protein>
    <submittedName>
        <fullName evidence="2">Thioredoxin</fullName>
    </submittedName>
</protein>
<feature type="domain" description="Thioredoxin" evidence="1">
    <location>
        <begin position="36"/>
        <end position="192"/>
    </location>
</feature>
<keyword evidence="3" id="KW-1185">Reference proteome</keyword>
<dbReference type="Proteomes" id="UP000034883">
    <property type="component" value="Chromosome"/>
</dbReference>
<dbReference type="Gene3D" id="3.40.30.10">
    <property type="entry name" value="Glutaredoxin"/>
    <property type="match status" value="1"/>
</dbReference>
<dbReference type="PROSITE" id="PS51352">
    <property type="entry name" value="THIOREDOXIN_2"/>
    <property type="match status" value="1"/>
</dbReference>
<dbReference type="AlphaFoldDB" id="A0A0F6WAI0"/>
<dbReference type="InterPro" id="IPR013766">
    <property type="entry name" value="Thioredoxin_domain"/>
</dbReference>